<feature type="transmembrane region" description="Helical" evidence="1">
    <location>
        <begin position="116"/>
        <end position="140"/>
    </location>
</feature>
<feature type="transmembrane region" description="Helical" evidence="1">
    <location>
        <begin position="78"/>
        <end position="95"/>
    </location>
</feature>
<keyword evidence="1" id="KW-0812">Transmembrane</keyword>
<feature type="transmembrane region" description="Helical" evidence="1">
    <location>
        <begin position="174"/>
        <end position="193"/>
    </location>
</feature>
<sequence>MTPLSLEGLWGSTVPPGAVGSTLVWIFLAAHVLADFLFQTDGVFQGRLDGQARAYLVHGLTHLVLSWALSVAAWSPGVLLAGVIVAAVHVAVDVAKDGLLRARARLDRGAPAGGAAGAWAFVADQLVHVWVIVFVVALIPPGFLRPWTGADLLLRFVAGASAARVLAHEEAWRLAAVYLAVVLGGAVLVRLVLQAARTVPAGTGFTATGERQVPRTGTYVGMVERALILSFLLLGSHAAVGFVIAAKSIARFRELEDRAFAEYYLVGTLLSVLVALGGYLVLRPAG</sequence>
<dbReference type="Proteomes" id="UP001332192">
    <property type="component" value="Chromosome"/>
</dbReference>
<dbReference type="RefSeq" id="WP_324715401.1">
    <property type="nucleotide sequence ID" value="NZ_CP141615.1"/>
</dbReference>
<keyword evidence="3" id="KW-1185">Reference proteome</keyword>
<accession>A0ABZ1BU61</accession>
<gene>
    <name evidence="2" type="ORF">U7230_08405</name>
</gene>
<keyword evidence="1" id="KW-0472">Membrane</keyword>
<protein>
    <submittedName>
        <fullName evidence="2">DUF3307 domain-containing protein</fullName>
    </submittedName>
</protein>
<evidence type="ECO:0000313" key="2">
    <source>
        <dbReference type="EMBL" id="WRP16128.1"/>
    </source>
</evidence>
<name>A0ABZ1BU61_9FIRM</name>
<dbReference type="Pfam" id="PF11750">
    <property type="entry name" value="DUF3307"/>
    <property type="match status" value="1"/>
</dbReference>
<keyword evidence="1" id="KW-1133">Transmembrane helix</keyword>
<dbReference type="EMBL" id="CP141615">
    <property type="protein sequence ID" value="WRP16128.1"/>
    <property type="molecule type" value="Genomic_DNA"/>
</dbReference>
<reference evidence="2 3" key="1">
    <citation type="journal article" date="2024" name="Front. Microbiol.">
        <title>Novel thermophilic genera Geochorda gen. nov. and Carboxydochorda gen. nov. from the deep terrestrial subsurface reveal the ecophysiological diversity in the class Limnochordia.</title>
        <authorList>
            <person name="Karnachuk O.V."/>
            <person name="Lukina A.P."/>
            <person name="Avakyan M.R."/>
            <person name="Kadnikov V.V."/>
            <person name="Begmatov S."/>
            <person name="Beletsky A.V."/>
            <person name="Vlasova K.G."/>
            <person name="Novikov A.A."/>
            <person name="Shcherbakova V.A."/>
            <person name="Mardanov A.V."/>
            <person name="Ravin N.V."/>
        </authorList>
    </citation>
    <scope>NUCLEOTIDE SEQUENCE [LARGE SCALE GENOMIC DNA]</scope>
    <source>
        <strain evidence="2 3">L945</strain>
    </source>
</reference>
<feature type="transmembrane region" description="Helical" evidence="1">
    <location>
        <begin position="226"/>
        <end position="250"/>
    </location>
</feature>
<dbReference type="InterPro" id="IPR021737">
    <property type="entry name" value="Phage_phiKZ_Orf197"/>
</dbReference>
<proteinExistence type="predicted"/>
<feature type="transmembrane region" description="Helical" evidence="1">
    <location>
        <begin position="262"/>
        <end position="282"/>
    </location>
</feature>
<organism evidence="2 3">
    <name type="scientific">Carboxydichorda subterranea</name>
    <dbReference type="NCBI Taxonomy" id="3109565"/>
    <lineage>
        <taxon>Bacteria</taxon>
        <taxon>Bacillati</taxon>
        <taxon>Bacillota</taxon>
        <taxon>Limnochordia</taxon>
        <taxon>Limnochordales</taxon>
        <taxon>Geochordaceae</taxon>
        <taxon>Carboxydichorda</taxon>
    </lineage>
</organism>
<evidence type="ECO:0000313" key="3">
    <source>
        <dbReference type="Proteomes" id="UP001332192"/>
    </source>
</evidence>
<evidence type="ECO:0000256" key="1">
    <source>
        <dbReference type="SAM" id="Phobius"/>
    </source>
</evidence>